<proteinExistence type="predicted"/>
<evidence type="ECO:0000313" key="4">
    <source>
        <dbReference type="Proteomes" id="UP000467841"/>
    </source>
</evidence>
<evidence type="ECO:0000259" key="1">
    <source>
        <dbReference type="Pfam" id="PF00646"/>
    </source>
</evidence>
<dbReference type="InterPro" id="IPR013187">
    <property type="entry name" value="F-box-assoc_dom_typ3"/>
</dbReference>
<evidence type="ECO:0000259" key="2">
    <source>
        <dbReference type="Pfam" id="PF08268"/>
    </source>
</evidence>
<organism evidence="3 4">
    <name type="scientific">Microthlaspi erraticum</name>
    <dbReference type="NCBI Taxonomy" id="1685480"/>
    <lineage>
        <taxon>Eukaryota</taxon>
        <taxon>Viridiplantae</taxon>
        <taxon>Streptophyta</taxon>
        <taxon>Embryophyta</taxon>
        <taxon>Tracheophyta</taxon>
        <taxon>Spermatophyta</taxon>
        <taxon>Magnoliopsida</taxon>
        <taxon>eudicotyledons</taxon>
        <taxon>Gunneridae</taxon>
        <taxon>Pentapetalae</taxon>
        <taxon>rosids</taxon>
        <taxon>malvids</taxon>
        <taxon>Brassicales</taxon>
        <taxon>Brassicaceae</taxon>
        <taxon>Coluteocarpeae</taxon>
        <taxon>Microthlaspi</taxon>
    </lineage>
</organism>
<feature type="domain" description="F-box" evidence="1">
    <location>
        <begin position="26"/>
        <end position="59"/>
    </location>
</feature>
<dbReference type="InterPro" id="IPR036047">
    <property type="entry name" value="F-box-like_dom_sf"/>
</dbReference>
<dbReference type="InterPro" id="IPR001810">
    <property type="entry name" value="F-box_dom"/>
</dbReference>
<reference evidence="3" key="1">
    <citation type="submission" date="2020-01" db="EMBL/GenBank/DDBJ databases">
        <authorList>
            <person name="Mishra B."/>
        </authorList>
    </citation>
    <scope>NUCLEOTIDE SEQUENCE [LARGE SCALE GENOMIC DNA]</scope>
</reference>
<dbReference type="Pfam" id="PF08268">
    <property type="entry name" value="FBA_3"/>
    <property type="match status" value="1"/>
</dbReference>
<feature type="domain" description="F-box associated beta-propeller type 3" evidence="2">
    <location>
        <begin position="75"/>
        <end position="152"/>
    </location>
</feature>
<comment type="caution">
    <text evidence="3">The sequence shown here is derived from an EMBL/GenBank/DDBJ whole genome shotgun (WGS) entry which is preliminary data.</text>
</comment>
<sequence>MENLEQHDLLLTPKSSNSVREYSDTIPSDILIDIFFRLLGKSIARFRCVSKLWASIPSLPGFTELFLTKSLARPRLLFAIQVGKELLFFSSPQPQNPAENSTLLATRYKRFPKTFPSRITPPLYGLLLLRGDALVCNPVTGESITLPEVKTSVMNPNPNSSSY</sequence>
<protein>
    <submittedName>
        <fullName evidence="3">Uncharacterized protein</fullName>
    </submittedName>
</protein>
<dbReference type="OrthoDB" id="1750034at2759"/>
<dbReference type="AlphaFoldDB" id="A0A6D2JZJ6"/>
<keyword evidence="4" id="KW-1185">Reference proteome</keyword>
<evidence type="ECO:0000313" key="3">
    <source>
        <dbReference type="EMBL" id="CAA7049614.1"/>
    </source>
</evidence>
<dbReference type="PANTHER" id="PTHR31111">
    <property type="entry name" value="BNAA05G37150D PROTEIN-RELATED"/>
    <property type="match status" value="1"/>
</dbReference>
<name>A0A6D2JZJ6_9BRAS</name>
<dbReference type="PANTHER" id="PTHR31111:SF65">
    <property type="entry name" value="F-BOX DOMAIN-CONTAINING PROTEIN"/>
    <property type="match status" value="1"/>
</dbReference>
<dbReference type="Pfam" id="PF00646">
    <property type="entry name" value="F-box"/>
    <property type="match status" value="1"/>
</dbReference>
<dbReference type="SUPFAM" id="SSF81383">
    <property type="entry name" value="F-box domain"/>
    <property type="match status" value="1"/>
</dbReference>
<gene>
    <name evidence="3" type="ORF">MERR_LOCUS36849</name>
</gene>
<accession>A0A6D2JZJ6</accession>
<dbReference type="EMBL" id="CACVBM020001419">
    <property type="protein sequence ID" value="CAA7049614.1"/>
    <property type="molecule type" value="Genomic_DNA"/>
</dbReference>
<dbReference type="Proteomes" id="UP000467841">
    <property type="component" value="Unassembled WGS sequence"/>
</dbReference>